<dbReference type="GO" id="GO:0003677">
    <property type="term" value="F:DNA binding"/>
    <property type="evidence" value="ECO:0007669"/>
    <property type="project" value="UniProtKB-UniRule"/>
</dbReference>
<evidence type="ECO:0000256" key="5">
    <source>
        <dbReference type="SAM" id="MobiDB-lite"/>
    </source>
</evidence>
<reference evidence="8" key="2">
    <citation type="submission" date="2016-02" db="EMBL/GenBank/DDBJ databases">
        <title>Draft genome sequence of five rapidly growing Mycobacterium species.</title>
        <authorList>
            <person name="Katahira K."/>
            <person name="Gotou Y."/>
            <person name="Iida K."/>
            <person name="Ogura Y."/>
            <person name="Hayashi T."/>
        </authorList>
    </citation>
    <scope>NUCLEOTIDE SEQUENCE [LARGE SCALE GENOMIC DNA]</scope>
    <source>
        <strain evidence="8">JCM15298</strain>
    </source>
</reference>
<keyword evidence="2 4" id="KW-0238">DNA-binding</keyword>
<comment type="caution">
    <text evidence="7">The sequence shown here is derived from an EMBL/GenBank/DDBJ whole genome shotgun (WGS) entry which is preliminary data.</text>
</comment>
<dbReference type="SUPFAM" id="SSF46689">
    <property type="entry name" value="Homeodomain-like"/>
    <property type="match status" value="1"/>
</dbReference>
<keyword evidence="1" id="KW-0805">Transcription regulation</keyword>
<reference evidence="8" key="1">
    <citation type="journal article" date="2016" name="Genome Announc.">
        <title>Draft Genome Sequences of Five Rapidly Growing Mycobacterium Species, M. thermoresistibile, M. fortuitum subsp. acetamidolyticum, M. canariasense, M. brisbanense, and M. novocastrense.</title>
        <authorList>
            <person name="Katahira K."/>
            <person name="Ogura Y."/>
            <person name="Gotoh Y."/>
            <person name="Hayashi T."/>
        </authorList>
    </citation>
    <scope>NUCLEOTIDE SEQUENCE [LARGE SCALE GENOMIC DNA]</scope>
    <source>
        <strain evidence="8">JCM15298</strain>
    </source>
</reference>
<dbReference type="Gene3D" id="1.10.357.10">
    <property type="entry name" value="Tetracycline Repressor, domain 2"/>
    <property type="match status" value="1"/>
</dbReference>
<evidence type="ECO:0000256" key="4">
    <source>
        <dbReference type="PROSITE-ProRule" id="PRU00335"/>
    </source>
</evidence>
<proteinExistence type="predicted"/>
<feature type="compositionally biased region" description="Basic and acidic residues" evidence="5">
    <location>
        <begin position="1"/>
        <end position="10"/>
    </location>
</feature>
<dbReference type="OrthoDB" id="4802216at2"/>
<evidence type="ECO:0000256" key="1">
    <source>
        <dbReference type="ARBA" id="ARBA00023015"/>
    </source>
</evidence>
<dbReference type="PROSITE" id="PS50977">
    <property type="entry name" value="HTH_TETR_2"/>
    <property type="match status" value="1"/>
</dbReference>
<keyword evidence="8" id="KW-1185">Reference proteome</keyword>
<dbReference type="Proteomes" id="UP000069443">
    <property type="component" value="Unassembled WGS sequence"/>
</dbReference>
<dbReference type="AlphaFoldDB" id="A0A100WAX0"/>
<evidence type="ECO:0000313" key="7">
    <source>
        <dbReference type="EMBL" id="GAS94765.1"/>
    </source>
</evidence>
<organism evidence="7 8">
    <name type="scientific">Mycolicibacterium canariasense</name>
    <name type="common">Mycobacterium canariasense</name>
    <dbReference type="NCBI Taxonomy" id="228230"/>
    <lineage>
        <taxon>Bacteria</taxon>
        <taxon>Bacillati</taxon>
        <taxon>Actinomycetota</taxon>
        <taxon>Actinomycetes</taxon>
        <taxon>Mycobacteriales</taxon>
        <taxon>Mycobacteriaceae</taxon>
        <taxon>Mycolicibacterium</taxon>
    </lineage>
</organism>
<evidence type="ECO:0000259" key="6">
    <source>
        <dbReference type="PROSITE" id="PS50977"/>
    </source>
</evidence>
<protein>
    <submittedName>
        <fullName evidence="7">TetR family transcriptional regulator</fullName>
    </submittedName>
</protein>
<dbReference type="InterPro" id="IPR009057">
    <property type="entry name" value="Homeodomain-like_sf"/>
</dbReference>
<dbReference type="PANTHER" id="PTHR47506">
    <property type="entry name" value="TRANSCRIPTIONAL REGULATORY PROTEIN"/>
    <property type="match status" value="1"/>
</dbReference>
<gene>
    <name evidence="7" type="ORF">RMCC_1731</name>
</gene>
<dbReference type="Pfam" id="PF00440">
    <property type="entry name" value="TetR_N"/>
    <property type="match status" value="1"/>
</dbReference>
<evidence type="ECO:0000256" key="2">
    <source>
        <dbReference type="ARBA" id="ARBA00023125"/>
    </source>
</evidence>
<feature type="region of interest" description="Disordered" evidence="5">
    <location>
        <begin position="1"/>
        <end position="21"/>
    </location>
</feature>
<evidence type="ECO:0000256" key="3">
    <source>
        <dbReference type="ARBA" id="ARBA00023163"/>
    </source>
</evidence>
<evidence type="ECO:0000313" key="8">
    <source>
        <dbReference type="Proteomes" id="UP000069443"/>
    </source>
</evidence>
<dbReference type="STRING" id="228230.RMCC_1731"/>
<sequence length="220" mass="23101">MSDPRPDSAPRVRRRYGGQEAADRVAERRGRLLAAGLELMGTRGVAGTTVRGVTELSGVAPRYFYESFADIEALHLAVYGEVIEEGAQRSVAALANAPADDRARIRAVLAEMVDLILADPRKGRILVLEATASPALGRRSLAESRRFAGMLASSAASGGDPGLEPDSLPADIRLIAQFLVGGMISTVGAVLLGDVQVERAHLVDVLVALFAAVRTTTSAG</sequence>
<dbReference type="PANTHER" id="PTHR47506:SF6">
    <property type="entry name" value="HTH-TYPE TRANSCRIPTIONAL REPRESSOR NEMR"/>
    <property type="match status" value="1"/>
</dbReference>
<name>A0A100WAX0_MYCCR</name>
<dbReference type="EMBL" id="BCSY01000035">
    <property type="protein sequence ID" value="GAS94765.1"/>
    <property type="molecule type" value="Genomic_DNA"/>
</dbReference>
<keyword evidence="3" id="KW-0804">Transcription</keyword>
<dbReference type="InterPro" id="IPR001647">
    <property type="entry name" value="HTH_TetR"/>
</dbReference>
<dbReference type="RefSeq" id="WP_062655995.1">
    <property type="nucleotide sequence ID" value="NZ_BCSY01000035.1"/>
</dbReference>
<feature type="domain" description="HTH tetR-type" evidence="6">
    <location>
        <begin position="26"/>
        <end position="86"/>
    </location>
</feature>
<feature type="DNA-binding region" description="H-T-H motif" evidence="4">
    <location>
        <begin position="49"/>
        <end position="68"/>
    </location>
</feature>
<accession>A0A100WAX0</accession>